<keyword evidence="1" id="KW-0472">Membrane</keyword>
<dbReference type="InterPro" id="IPR021354">
    <property type="entry name" value="DUF2975"/>
</dbReference>
<keyword evidence="1" id="KW-1133">Transmembrane helix</keyword>
<feature type="transmembrane region" description="Helical" evidence="1">
    <location>
        <begin position="108"/>
        <end position="127"/>
    </location>
</feature>
<sequence>MKMFGPKSISAFLFYLFRSITIGLGIFTSYVAISFGTGNFESMDGRYKMNIPLLENYIHGEHKTNVFITISIGLLFGTIFLYMLSNIFKTFKRETLFTQIAVKRMNQFALLNLLGSPFLYLIIHYIIMKHNHYRDIHNPIIHITLGLLILYGTAVFKRGFEVQSEHDLTI</sequence>
<reference evidence="2 3" key="1">
    <citation type="submission" date="2024-01" db="EMBL/GenBank/DDBJ databases">
        <title>Maribacter spp. originated from different algae showed divergent polysaccharides utilization ability.</title>
        <authorList>
            <person name="Wang H."/>
            <person name="Wu Y."/>
        </authorList>
    </citation>
    <scope>NUCLEOTIDE SEQUENCE [LARGE SCALE GENOMIC DNA]</scope>
    <source>
        <strain evidence="2 3">PR1</strain>
    </source>
</reference>
<organism evidence="2 3">
    <name type="scientific">Maribacter cobaltidurans</name>
    <dbReference type="NCBI Taxonomy" id="1178778"/>
    <lineage>
        <taxon>Bacteria</taxon>
        <taxon>Pseudomonadati</taxon>
        <taxon>Bacteroidota</taxon>
        <taxon>Flavobacteriia</taxon>
        <taxon>Flavobacteriales</taxon>
        <taxon>Flavobacteriaceae</taxon>
        <taxon>Maribacter</taxon>
    </lineage>
</organism>
<dbReference type="Pfam" id="PF11188">
    <property type="entry name" value="DUF2975"/>
    <property type="match status" value="1"/>
</dbReference>
<comment type="caution">
    <text evidence="2">The sequence shown here is derived from an EMBL/GenBank/DDBJ whole genome shotgun (WGS) entry which is preliminary data.</text>
</comment>
<evidence type="ECO:0000313" key="3">
    <source>
        <dbReference type="Proteomes" id="UP001356308"/>
    </source>
</evidence>
<feature type="transmembrane region" description="Helical" evidence="1">
    <location>
        <begin position="139"/>
        <end position="156"/>
    </location>
</feature>
<dbReference type="Proteomes" id="UP001356308">
    <property type="component" value="Unassembled WGS sequence"/>
</dbReference>
<feature type="transmembrane region" description="Helical" evidence="1">
    <location>
        <begin position="66"/>
        <end position="88"/>
    </location>
</feature>
<proteinExistence type="predicted"/>
<keyword evidence="1" id="KW-0812">Transmembrane</keyword>
<dbReference type="RefSeq" id="WP_272650336.1">
    <property type="nucleotide sequence ID" value="NZ_JAZDDG010000002.1"/>
</dbReference>
<keyword evidence="3" id="KW-1185">Reference proteome</keyword>
<dbReference type="EMBL" id="JAZDDG010000002">
    <property type="protein sequence ID" value="MEE1975515.1"/>
    <property type="molecule type" value="Genomic_DNA"/>
</dbReference>
<gene>
    <name evidence="2" type="ORF">V1I91_05515</name>
</gene>
<accession>A0ABU7IRD1</accession>
<evidence type="ECO:0000256" key="1">
    <source>
        <dbReference type="SAM" id="Phobius"/>
    </source>
</evidence>
<protein>
    <submittedName>
        <fullName evidence="2">DUF2975 domain-containing protein</fullName>
    </submittedName>
</protein>
<feature type="transmembrane region" description="Helical" evidence="1">
    <location>
        <begin position="12"/>
        <end position="33"/>
    </location>
</feature>
<name>A0ABU7IRD1_9FLAO</name>
<evidence type="ECO:0000313" key="2">
    <source>
        <dbReference type="EMBL" id="MEE1975515.1"/>
    </source>
</evidence>